<keyword evidence="4 12" id="KW-0602">Photosynthesis</keyword>
<feature type="binding site" evidence="11">
    <location>
        <position position="163"/>
    </location>
    <ligand>
        <name>chlorophyll a</name>
        <dbReference type="ChEBI" id="CHEBI:58416"/>
        <label>1</label>
    </ligand>
</feature>
<dbReference type="EMBL" id="GISG01021561">
    <property type="protein sequence ID" value="MBA4618652.1"/>
    <property type="molecule type" value="Transcribed_RNA"/>
</dbReference>
<feature type="binding site" evidence="11">
    <location>
        <position position="168"/>
    </location>
    <ligand>
        <name>chlorophyll b</name>
        <dbReference type="ChEBI" id="CHEBI:61721"/>
        <label>4</label>
    </ligand>
</feature>
<evidence type="ECO:0000256" key="7">
    <source>
        <dbReference type="ARBA" id="ARBA00022989"/>
    </source>
</evidence>
<keyword evidence="10" id="KW-0472">Membrane</keyword>
<comment type="subcellular location">
    <subcellularLocation>
        <location evidence="1 12">Plastid</location>
        <location evidence="1 12">Chloroplast thylakoid membrane</location>
    </subcellularLocation>
</comment>
<organism evidence="13">
    <name type="scientific">Opuntia streptacantha</name>
    <name type="common">Prickly pear cactus</name>
    <name type="synonym">Opuntia cardona</name>
    <dbReference type="NCBI Taxonomy" id="393608"/>
    <lineage>
        <taxon>Eukaryota</taxon>
        <taxon>Viridiplantae</taxon>
        <taxon>Streptophyta</taxon>
        <taxon>Embryophyta</taxon>
        <taxon>Tracheophyta</taxon>
        <taxon>Spermatophyta</taxon>
        <taxon>Magnoliopsida</taxon>
        <taxon>eudicotyledons</taxon>
        <taxon>Gunneridae</taxon>
        <taxon>Pentapetalae</taxon>
        <taxon>Caryophyllales</taxon>
        <taxon>Cactineae</taxon>
        <taxon>Cactaceae</taxon>
        <taxon>Opuntioideae</taxon>
        <taxon>Opuntia</taxon>
    </lineage>
</organism>
<evidence type="ECO:0000313" key="13">
    <source>
        <dbReference type="EMBL" id="MBA4618652.1"/>
    </source>
</evidence>
<keyword evidence="9 12" id="KW-0793">Thylakoid</keyword>
<dbReference type="GO" id="GO:0009523">
    <property type="term" value="C:photosystem II"/>
    <property type="evidence" value="ECO:0007669"/>
    <property type="project" value="UniProtKB-KW"/>
</dbReference>
<evidence type="ECO:0000256" key="6">
    <source>
        <dbReference type="ARBA" id="ARBA00022692"/>
    </source>
</evidence>
<keyword evidence="6" id="KW-0812">Transmembrane</keyword>
<reference evidence="13" key="2">
    <citation type="submission" date="2020-07" db="EMBL/GenBank/DDBJ databases">
        <authorList>
            <person name="Vera ALvarez R."/>
            <person name="Arias-Moreno D.M."/>
            <person name="Jimenez-Jacinto V."/>
            <person name="Jimenez-Bremont J.F."/>
            <person name="Swaminathan K."/>
            <person name="Moose S.P."/>
            <person name="Guerrero-Gonzalez M.L."/>
            <person name="Marino-Ramirez L."/>
            <person name="Landsman D."/>
            <person name="Rodriguez-Kessler M."/>
            <person name="Delgado-Sanchez P."/>
        </authorList>
    </citation>
    <scope>NUCLEOTIDE SEQUENCE</scope>
    <source>
        <tissue evidence="13">Cladode</tissue>
    </source>
</reference>
<evidence type="ECO:0000256" key="5">
    <source>
        <dbReference type="ARBA" id="ARBA00022640"/>
    </source>
</evidence>
<dbReference type="SUPFAM" id="SSF103511">
    <property type="entry name" value="Chlorophyll a-b binding protein"/>
    <property type="match status" value="1"/>
</dbReference>
<accession>A0A7C8YHP8</accession>
<dbReference type="GO" id="GO:0009535">
    <property type="term" value="C:chloroplast thylakoid membrane"/>
    <property type="evidence" value="ECO:0007669"/>
    <property type="project" value="UniProtKB-SubCell"/>
</dbReference>
<dbReference type="GO" id="GO:0009522">
    <property type="term" value="C:photosystem I"/>
    <property type="evidence" value="ECO:0007669"/>
    <property type="project" value="UniProtKB-KW"/>
</dbReference>
<dbReference type="Gene3D" id="1.10.3460.10">
    <property type="entry name" value="Chlorophyll a/b binding protein domain"/>
    <property type="match status" value="1"/>
</dbReference>
<name>A0A7C8YHP8_OPUST</name>
<keyword evidence="8 12" id="KW-0157">Chromophore</keyword>
<reference evidence="13" key="1">
    <citation type="journal article" date="2013" name="J. Plant Res.">
        <title>Effect of fungi and light on seed germination of three Opuntia species from semiarid lands of central Mexico.</title>
        <authorList>
            <person name="Delgado-Sanchez P."/>
            <person name="Jimenez-Bremont J.F."/>
            <person name="Guerrero-Gonzalez Mde L."/>
            <person name="Flores J."/>
        </authorList>
    </citation>
    <scope>NUCLEOTIDE SEQUENCE</scope>
    <source>
        <tissue evidence="13">Cladode</tissue>
    </source>
</reference>
<keyword evidence="12" id="KW-0604">Photosystem II</keyword>
<dbReference type="PANTHER" id="PTHR21649">
    <property type="entry name" value="CHLOROPHYLL A/B BINDING PROTEIN"/>
    <property type="match status" value="1"/>
</dbReference>
<proteinExistence type="inferred from homology"/>
<keyword evidence="3 12" id="KW-0150">Chloroplast</keyword>
<dbReference type="GO" id="GO:0009765">
    <property type="term" value="P:photosynthesis, light harvesting"/>
    <property type="evidence" value="ECO:0007669"/>
    <property type="project" value="InterPro"/>
</dbReference>
<feature type="binding site" evidence="11">
    <location>
        <position position="166"/>
    </location>
    <ligand>
        <name>chlorophyll a</name>
        <dbReference type="ChEBI" id="CHEBI:58416"/>
        <label>1</label>
    </ligand>
</feature>
<dbReference type="AlphaFoldDB" id="A0A7C8YHP8"/>
<evidence type="ECO:0000256" key="11">
    <source>
        <dbReference type="PIRSR" id="PIRSR601344-1"/>
    </source>
</evidence>
<evidence type="ECO:0000256" key="4">
    <source>
        <dbReference type="ARBA" id="ARBA00022531"/>
    </source>
</evidence>
<evidence type="ECO:0000256" key="12">
    <source>
        <dbReference type="RuleBase" id="RU363080"/>
    </source>
</evidence>
<evidence type="ECO:0000256" key="10">
    <source>
        <dbReference type="ARBA" id="ARBA00023136"/>
    </source>
</evidence>
<evidence type="ECO:0000256" key="8">
    <source>
        <dbReference type="ARBA" id="ARBA00022991"/>
    </source>
</evidence>
<sequence length="230" mass="26223">MALALPMQPKCCVASVSCHSSLLPLFNLPRRNGARRRHGHRRRRQCSFNPKASWQELAGVLIFSAIPFTAVKLIANSPLGERLQRRLQEQKAVAVKDAIRQKRLAEMARNQSRWYGKDRPRWLGPLPFEYPSYLTGELPGDYGFDVAGLGKDPIALQKYFNFEVLHARWAMLGALGALIPELLDLCGAFNFVEPVWWRVGYSKLKQLTASVNYSGRYTRLPWYPRAPPSR</sequence>
<keyword evidence="12" id="KW-0603">Photosystem I</keyword>
<keyword evidence="2 11" id="KW-0148">Chlorophyll</keyword>
<comment type="function">
    <text evidence="12">The light-harvesting complex (LHC) functions as a light receptor, it captures and delivers excitation energy to photosystems with which it is closely associated.</text>
</comment>
<dbReference type="Pfam" id="PF00504">
    <property type="entry name" value="Chloroa_b-bind"/>
    <property type="match status" value="1"/>
</dbReference>
<protein>
    <recommendedName>
        <fullName evidence="12">Chlorophyll a-b binding protein, chloroplastic</fullName>
    </recommendedName>
</protein>
<dbReference type="GO" id="GO:0016168">
    <property type="term" value="F:chlorophyll binding"/>
    <property type="evidence" value="ECO:0007669"/>
    <property type="project" value="UniProtKB-KW"/>
</dbReference>
<evidence type="ECO:0000256" key="9">
    <source>
        <dbReference type="ARBA" id="ARBA00023078"/>
    </source>
</evidence>
<keyword evidence="5 12" id="KW-0934">Plastid</keyword>
<evidence type="ECO:0000256" key="3">
    <source>
        <dbReference type="ARBA" id="ARBA00022528"/>
    </source>
</evidence>
<comment type="similarity">
    <text evidence="12">Belongs to the light-harvesting chlorophyll a/b-binding (LHC) protein family.</text>
</comment>
<dbReference type="InterPro" id="IPR001344">
    <property type="entry name" value="Chloro_AB-bd_pln"/>
</dbReference>
<dbReference type="InterPro" id="IPR022796">
    <property type="entry name" value="Chloroa_b-bind"/>
</dbReference>
<evidence type="ECO:0000256" key="1">
    <source>
        <dbReference type="ARBA" id="ARBA00004334"/>
    </source>
</evidence>
<keyword evidence="7" id="KW-1133">Transmembrane helix</keyword>
<evidence type="ECO:0000256" key="2">
    <source>
        <dbReference type="ARBA" id="ARBA00022494"/>
    </source>
</evidence>